<proteinExistence type="predicted"/>
<dbReference type="EMBL" id="CAJNOQ010016788">
    <property type="protein sequence ID" value="CAF1387502.1"/>
    <property type="molecule type" value="Genomic_DNA"/>
</dbReference>
<evidence type="ECO:0000313" key="3">
    <source>
        <dbReference type="Proteomes" id="UP000663829"/>
    </source>
</evidence>
<dbReference type="Proteomes" id="UP000663829">
    <property type="component" value="Unassembled WGS sequence"/>
</dbReference>
<evidence type="ECO:0000313" key="1">
    <source>
        <dbReference type="EMBL" id="CAF1387502.1"/>
    </source>
</evidence>
<name>A0A815JW89_9BILA</name>
<reference evidence="1" key="1">
    <citation type="submission" date="2021-02" db="EMBL/GenBank/DDBJ databases">
        <authorList>
            <person name="Nowell W R."/>
        </authorList>
    </citation>
    <scope>NUCLEOTIDE SEQUENCE</scope>
</reference>
<comment type="caution">
    <text evidence="1">The sequence shown here is derived from an EMBL/GenBank/DDBJ whole genome shotgun (WGS) entry which is preliminary data.</text>
</comment>
<dbReference type="AlphaFoldDB" id="A0A815JW89"/>
<gene>
    <name evidence="1" type="ORF">GPM918_LOCUS32629</name>
    <name evidence="2" type="ORF">SRO942_LOCUS33299</name>
</gene>
<protein>
    <submittedName>
        <fullName evidence="1">Uncharacterized protein</fullName>
    </submittedName>
</protein>
<dbReference type="Gene3D" id="3.30.420.10">
    <property type="entry name" value="Ribonuclease H-like superfamily/Ribonuclease H"/>
    <property type="match status" value="1"/>
</dbReference>
<dbReference type="OrthoDB" id="413122at2759"/>
<dbReference type="PANTHER" id="PTHR37984:SF5">
    <property type="entry name" value="PROTEIN NYNRIN-LIKE"/>
    <property type="match status" value="1"/>
</dbReference>
<dbReference type="InterPro" id="IPR050951">
    <property type="entry name" value="Retrovirus_Pol_polyprotein"/>
</dbReference>
<evidence type="ECO:0000313" key="2">
    <source>
        <dbReference type="EMBL" id="CAF4282308.1"/>
    </source>
</evidence>
<keyword evidence="3" id="KW-1185">Reference proteome</keyword>
<dbReference type="PANTHER" id="PTHR37984">
    <property type="entry name" value="PROTEIN CBG26694"/>
    <property type="match status" value="1"/>
</dbReference>
<organism evidence="1 3">
    <name type="scientific">Didymodactylos carnosus</name>
    <dbReference type="NCBI Taxonomy" id="1234261"/>
    <lineage>
        <taxon>Eukaryota</taxon>
        <taxon>Metazoa</taxon>
        <taxon>Spiralia</taxon>
        <taxon>Gnathifera</taxon>
        <taxon>Rotifera</taxon>
        <taxon>Eurotatoria</taxon>
        <taxon>Bdelloidea</taxon>
        <taxon>Philodinida</taxon>
        <taxon>Philodinidae</taxon>
        <taxon>Didymodactylos</taxon>
    </lineage>
</organism>
<dbReference type="EMBL" id="CAJOBC010082191">
    <property type="protein sequence ID" value="CAF4282308.1"/>
    <property type="molecule type" value="Genomic_DNA"/>
</dbReference>
<dbReference type="GO" id="GO:0003676">
    <property type="term" value="F:nucleic acid binding"/>
    <property type="evidence" value="ECO:0007669"/>
    <property type="project" value="InterPro"/>
</dbReference>
<dbReference type="InterPro" id="IPR036397">
    <property type="entry name" value="RNaseH_sf"/>
</dbReference>
<sequence>MDPKIAALSNFNKTDWDDQLPFVIFNYNTTIHSTTNQVPFKMIFGRNPMLPFDCQDQIVSLHQDPDYIQKLNDYLSSLTREVRDNIINNQAKYKTRYDSNRRNPSYEIGDLVLVKNIGSRYKFDIRFEGPFRIIHQQGPKTFVVEHVKKLTLRRQVTTDVIIPLYQRQPSRGLGS</sequence>
<dbReference type="Proteomes" id="UP000681722">
    <property type="component" value="Unassembled WGS sequence"/>
</dbReference>
<accession>A0A815JW89</accession>